<protein>
    <submittedName>
        <fullName evidence="3">Uncharacterized protein</fullName>
    </submittedName>
</protein>
<feature type="compositionally biased region" description="Basic and acidic residues" evidence="1">
    <location>
        <begin position="61"/>
        <end position="77"/>
    </location>
</feature>
<name>A0AAF3F431_9BILA</name>
<dbReference type="AlphaFoldDB" id="A0AAF3F431"/>
<organism evidence="2 3">
    <name type="scientific">Mesorhabditis belari</name>
    <dbReference type="NCBI Taxonomy" id="2138241"/>
    <lineage>
        <taxon>Eukaryota</taxon>
        <taxon>Metazoa</taxon>
        <taxon>Ecdysozoa</taxon>
        <taxon>Nematoda</taxon>
        <taxon>Chromadorea</taxon>
        <taxon>Rhabditida</taxon>
        <taxon>Rhabditina</taxon>
        <taxon>Rhabditomorpha</taxon>
        <taxon>Rhabditoidea</taxon>
        <taxon>Rhabditidae</taxon>
        <taxon>Mesorhabditinae</taxon>
        <taxon>Mesorhabditis</taxon>
    </lineage>
</organism>
<accession>A0AAF3F431</accession>
<keyword evidence="2" id="KW-1185">Reference proteome</keyword>
<feature type="compositionally biased region" description="Low complexity" evidence="1">
    <location>
        <begin position="99"/>
        <end position="113"/>
    </location>
</feature>
<evidence type="ECO:0000313" key="3">
    <source>
        <dbReference type="WBParaSite" id="MBELARI_LOCUS2126"/>
    </source>
</evidence>
<feature type="region of interest" description="Disordered" evidence="1">
    <location>
        <begin position="45"/>
        <end position="157"/>
    </location>
</feature>
<reference evidence="3" key="1">
    <citation type="submission" date="2024-02" db="UniProtKB">
        <authorList>
            <consortium name="WormBaseParasite"/>
        </authorList>
    </citation>
    <scope>IDENTIFICATION</scope>
</reference>
<dbReference type="Proteomes" id="UP000887575">
    <property type="component" value="Unassembled WGS sequence"/>
</dbReference>
<feature type="compositionally biased region" description="Pro residues" evidence="1">
    <location>
        <begin position="133"/>
        <end position="145"/>
    </location>
</feature>
<proteinExistence type="predicted"/>
<feature type="compositionally biased region" description="Polar residues" evidence="1">
    <location>
        <begin position="82"/>
        <end position="98"/>
    </location>
</feature>
<sequence>MAATIRDNFCSLNRMEIPRPKMQGFQWVQTRGRLGFYKTIRANAPKYGLPDIKPPGPRRGVLGEDLFRNSRPETVKEEDSDGTISPPQPTYRQNRGANSSTDRSSTSSQLSSDSSRRSSPDPEPDYPMDYVPPQFPPLRHSPPRLPSSKSGQIVRKF</sequence>
<evidence type="ECO:0000256" key="1">
    <source>
        <dbReference type="SAM" id="MobiDB-lite"/>
    </source>
</evidence>
<dbReference type="WBParaSite" id="MBELARI_LOCUS2126">
    <property type="protein sequence ID" value="MBELARI_LOCUS2126"/>
    <property type="gene ID" value="MBELARI_LOCUS2126"/>
</dbReference>
<evidence type="ECO:0000313" key="2">
    <source>
        <dbReference type="Proteomes" id="UP000887575"/>
    </source>
</evidence>